<dbReference type="SUPFAM" id="SSF53448">
    <property type="entry name" value="Nucleotide-diphospho-sugar transferases"/>
    <property type="match status" value="1"/>
</dbReference>
<evidence type="ECO:0000256" key="1">
    <source>
        <dbReference type="ARBA" id="ARBA00022842"/>
    </source>
</evidence>
<dbReference type="PANTHER" id="PTHR43777:SF1">
    <property type="entry name" value="MOLYBDENUM COFACTOR CYTIDYLYLTRANSFERASE"/>
    <property type="match status" value="1"/>
</dbReference>
<gene>
    <name evidence="3" type="ORF">PS2015_1368</name>
</gene>
<evidence type="ECO:0000313" key="4">
    <source>
        <dbReference type="Proteomes" id="UP000065641"/>
    </source>
</evidence>
<dbReference type="KEGG" id="pspi:PS2015_1368"/>
<accession>A0A0S2KCQ0</accession>
<dbReference type="InterPro" id="IPR029044">
    <property type="entry name" value="Nucleotide-diphossugar_trans"/>
</dbReference>
<dbReference type="GO" id="GO:0016779">
    <property type="term" value="F:nucleotidyltransferase activity"/>
    <property type="evidence" value="ECO:0007669"/>
    <property type="project" value="UniProtKB-ARBA"/>
</dbReference>
<keyword evidence="4" id="KW-1185">Reference proteome</keyword>
<organism evidence="3 4">
    <name type="scientific">Pseudohongiella spirulinae</name>
    <dbReference type="NCBI Taxonomy" id="1249552"/>
    <lineage>
        <taxon>Bacteria</taxon>
        <taxon>Pseudomonadati</taxon>
        <taxon>Pseudomonadota</taxon>
        <taxon>Gammaproteobacteria</taxon>
        <taxon>Pseudomonadales</taxon>
        <taxon>Pseudohongiellaceae</taxon>
        <taxon>Pseudohongiella</taxon>
    </lineage>
</organism>
<dbReference type="PANTHER" id="PTHR43777">
    <property type="entry name" value="MOLYBDENUM COFACTOR CYTIDYLYLTRANSFERASE"/>
    <property type="match status" value="1"/>
</dbReference>
<evidence type="ECO:0000313" key="3">
    <source>
        <dbReference type="EMBL" id="ALO46025.1"/>
    </source>
</evidence>
<sequence length="193" mass="20978">MPTVGAIVLAAGFSRRFGSVKLNARLPGGHSVLEQSLLKLQASAVSDIIVAGRQELAALGCYDCMLQLRKPCRLVITEHSELGMGHSLAEAAKVIPEHWGAALVCLADMPYINPQTVDKLIKHSRSDRIIVPVYQEHRGHPVCFGADFFLEIANSQGDSGARHVLGRHVTRTETLEVDDPGIIKDIDRPGDLE</sequence>
<dbReference type="Proteomes" id="UP000065641">
    <property type="component" value="Chromosome"/>
</dbReference>
<dbReference type="CDD" id="cd04182">
    <property type="entry name" value="GT_2_like_f"/>
    <property type="match status" value="1"/>
</dbReference>
<feature type="domain" description="MobA-like NTP transferase" evidence="2">
    <location>
        <begin position="6"/>
        <end position="168"/>
    </location>
</feature>
<proteinExistence type="predicted"/>
<dbReference type="OrthoDB" id="5298023at2"/>
<dbReference type="EMBL" id="CP013189">
    <property type="protein sequence ID" value="ALO46025.1"/>
    <property type="molecule type" value="Genomic_DNA"/>
</dbReference>
<dbReference type="Gene3D" id="3.90.550.10">
    <property type="entry name" value="Spore Coat Polysaccharide Biosynthesis Protein SpsA, Chain A"/>
    <property type="match status" value="1"/>
</dbReference>
<dbReference type="Pfam" id="PF12804">
    <property type="entry name" value="NTP_transf_3"/>
    <property type="match status" value="1"/>
</dbReference>
<name>A0A0S2KCQ0_9GAMM</name>
<dbReference type="STRING" id="1249552.PS2015_1368"/>
<reference evidence="3 4" key="1">
    <citation type="submission" date="2015-11" db="EMBL/GenBank/DDBJ databases">
        <authorList>
            <person name="Zhang Y."/>
            <person name="Guo Z."/>
        </authorList>
    </citation>
    <scope>NUCLEOTIDE SEQUENCE [LARGE SCALE GENOMIC DNA]</scope>
    <source>
        <strain evidence="3 4">KCTC 32221</strain>
    </source>
</reference>
<protein>
    <submittedName>
        <fullName evidence="3">Molybdopterin-guanine dinucleotide biosynthesis protein MobA</fullName>
    </submittedName>
</protein>
<dbReference type="InterPro" id="IPR025877">
    <property type="entry name" value="MobA-like_NTP_Trfase"/>
</dbReference>
<evidence type="ECO:0000259" key="2">
    <source>
        <dbReference type="Pfam" id="PF12804"/>
    </source>
</evidence>
<keyword evidence="1" id="KW-0460">Magnesium</keyword>
<dbReference type="RefSeq" id="WP_058021510.1">
    <property type="nucleotide sequence ID" value="NZ_CP013189.1"/>
</dbReference>
<dbReference type="AlphaFoldDB" id="A0A0S2KCQ0"/>